<evidence type="ECO:0000256" key="6">
    <source>
        <dbReference type="ARBA" id="ARBA00023136"/>
    </source>
</evidence>
<dbReference type="InterPro" id="IPR050925">
    <property type="entry name" value="Rhomboid_protease_S54"/>
</dbReference>
<dbReference type="SUPFAM" id="SSF48452">
    <property type="entry name" value="TPR-like"/>
    <property type="match status" value="1"/>
</dbReference>
<gene>
    <name evidence="9" type="ORF">DSCW_60760</name>
</gene>
<feature type="transmembrane region" description="Helical" evidence="7">
    <location>
        <begin position="274"/>
        <end position="293"/>
    </location>
</feature>
<dbReference type="PANTHER" id="PTHR43731:SF14">
    <property type="entry name" value="PRESENILIN-ASSOCIATED RHOMBOID-LIKE PROTEIN, MITOCHONDRIAL"/>
    <property type="match status" value="1"/>
</dbReference>
<keyword evidence="10" id="KW-1185">Reference proteome</keyword>
<evidence type="ECO:0000256" key="3">
    <source>
        <dbReference type="ARBA" id="ARBA00022692"/>
    </source>
</evidence>
<keyword evidence="3 7" id="KW-0812">Transmembrane</keyword>
<comment type="similarity">
    <text evidence="2">Belongs to the peptidase S54 family.</text>
</comment>
<dbReference type="RefSeq" id="WP_155307276.1">
    <property type="nucleotide sequence ID" value="NZ_AP021875.1"/>
</dbReference>
<dbReference type="InterPro" id="IPR035952">
    <property type="entry name" value="Rhomboid-like_sf"/>
</dbReference>
<feature type="transmembrane region" description="Helical" evidence="7">
    <location>
        <begin position="212"/>
        <end position="231"/>
    </location>
</feature>
<sequence>MLIVPVSGKIGWKNPPIVTLLLVAINCLVFFLFQTGDGTSRMTAEAFYLESGLAQIEVPYYLDYLEATGKKNDSHPSPEDLDEEALMTLHFEMEADARFLDHLEQGKVIAPEDPQYEKWSHLRQSYEEKRDQSIAFSWGLRPAYQRVLNYFSYMFLHGGVDHLVGNMVFLWILGCMLEIGSGRLLFIVIYLIGGLAAAGLFCLIYPSSTIPLVGASGAIAALMGAYTVLYGIKRVTVFFSLGFYFDTVTVPAIVLLPAWLVNECYQLFFSGASHVAYVAHIGGLAGGALLAFIGERLVGVDRDSFEAAPEDKVGPLMDRALEHMGNLEMNQARELLEEVLALSPDNIEALTHLFNIHKLKPESEDFHGTAKHLLGVLIRDAANPEKALGVFKIYVGVAGRPKLSIPLYLQVAGIMAASGDVEAAEKIVMAVFKRKPDAPALPATLAKLAEAFRKKGRTNRWQRCRQLICKHFPDSAEAAMILQSDSST</sequence>
<dbReference type="GO" id="GO:0016020">
    <property type="term" value="C:membrane"/>
    <property type="evidence" value="ECO:0007669"/>
    <property type="project" value="UniProtKB-SubCell"/>
</dbReference>
<evidence type="ECO:0000313" key="10">
    <source>
        <dbReference type="Proteomes" id="UP000427769"/>
    </source>
</evidence>
<dbReference type="Gene3D" id="1.20.1540.10">
    <property type="entry name" value="Rhomboid-like"/>
    <property type="match status" value="1"/>
</dbReference>
<dbReference type="OrthoDB" id="9813074at2"/>
<keyword evidence="6 7" id="KW-0472">Membrane</keyword>
<dbReference type="Gene3D" id="1.25.40.10">
    <property type="entry name" value="Tetratricopeptide repeat domain"/>
    <property type="match status" value="1"/>
</dbReference>
<keyword evidence="5 7" id="KW-1133">Transmembrane helix</keyword>
<dbReference type="GO" id="GO:0004252">
    <property type="term" value="F:serine-type endopeptidase activity"/>
    <property type="evidence" value="ECO:0007669"/>
    <property type="project" value="InterPro"/>
</dbReference>
<evidence type="ECO:0000256" key="7">
    <source>
        <dbReference type="SAM" id="Phobius"/>
    </source>
</evidence>
<evidence type="ECO:0000256" key="2">
    <source>
        <dbReference type="ARBA" id="ARBA00009045"/>
    </source>
</evidence>
<dbReference type="Proteomes" id="UP000427769">
    <property type="component" value="Chromosome"/>
</dbReference>
<proteinExistence type="inferred from homology"/>
<evidence type="ECO:0000259" key="8">
    <source>
        <dbReference type="Pfam" id="PF01694"/>
    </source>
</evidence>
<dbReference type="EMBL" id="AP021875">
    <property type="protein sequence ID" value="BBO78659.1"/>
    <property type="molecule type" value="Genomic_DNA"/>
</dbReference>
<organism evidence="9 10">
    <name type="scientific">Desulfosarcina widdelii</name>
    <dbReference type="NCBI Taxonomy" id="947919"/>
    <lineage>
        <taxon>Bacteria</taxon>
        <taxon>Pseudomonadati</taxon>
        <taxon>Thermodesulfobacteriota</taxon>
        <taxon>Desulfobacteria</taxon>
        <taxon>Desulfobacterales</taxon>
        <taxon>Desulfosarcinaceae</taxon>
        <taxon>Desulfosarcina</taxon>
    </lineage>
</organism>
<reference evidence="9 10" key="1">
    <citation type="submission" date="2019-11" db="EMBL/GenBank/DDBJ databases">
        <title>Comparative genomics of hydrocarbon-degrading Desulfosarcina strains.</title>
        <authorList>
            <person name="Watanabe M."/>
            <person name="Kojima H."/>
            <person name="Fukui M."/>
        </authorList>
    </citation>
    <scope>NUCLEOTIDE SEQUENCE [LARGE SCALE GENOMIC DNA]</scope>
    <source>
        <strain evidence="9 10">PP31</strain>
    </source>
</reference>
<protein>
    <recommendedName>
        <fullName evidence="8">Peptidase S54 rhomboid domain-containing protein</fullName>
    </recommendedName>
</protein>
<dbReference type="InterPro" id="IPR011990">
    <property type="entry name" value="TPR-like_helical_dom_sf"/>
</dbReference>
<comment type="subcellular location">
    <subcellularLocation>
        <location evidence="1">Membrane</location>
        <topology evidence="1">Multi-pass membrane protein</topology>
    </subcellularLocation>
</comment>
<feature type="transmembrane region" description="Helical" evidence="7">
    <location>
        <begin position="243"/>
        <end position="262"/>
    </location>
</feature>
<feature type="transmembrane region" description="Helical" evidence="7">
    <location>
        <begin position="184"/>
        <end position="206"/>
    </location>
</feature>
<evidence type="ECO:0000313" key="9">
    <source>
        <dbReference type="EMBL" id="BBO78659.1"/>
    </source>
</evidence>
<dbReference type="SUPFAM" id="SSF144091">
    <property type="entry name" value="Rhomboid-like"/>
    <property type="match status" value="1"/>
</dbReference>
<dbReference type="Pfam" id="PF01694">
    <property type="entry name" value="Rhomboid"/>
    <property type="match status" value="1"/>
</dbReference>
<dbReference type="AlphaFoldDB" id="A0A5K7ZES8"/>
<evidence type="ECO:0000256" key="5">
    <source>
        <dbReference type="ARBA" id="ARBA00022989"/>
    </source>
</evidence>
<dbReference type="InterPro" id="IPR022764">
    <property type="entry name" value="Peptidase_S54_rhomboid_dom"/>
</dbReference>
<feature type="domain" description="Peptidase S54 rhomboid" evidence="8">
    <location>
        <begin position="146"/>
        <end position="293"/>
    </location>
</feature>
<dbReference type="PANTHER" id="PTHR43731">
    <property type="entry name" value="RHOMBOID PROTEASE"/>
    <property type="match status" value="1"/>
</dbReference>
<evidence type="ECO:0000256" key="4">
    <source>
        <dbReference type="ARBA" id="ARBA00022801"/>
    </source>
</evidence>
<evidence type="ECO:0000256" key="1">
    <source>
        <dbReference type="ARBA" id="ARBA00004141"/>
    </source>
</evidence>
<accession>A0A5K7ZES8</accession>
<feature type="transmembrane region" description="Helical" evidence="7">
    <location>
        <begin position="12"/>
        <end position="33"/>
    </location>
</feature>
<dbReference type="KEGG" id="dwd:DSCW_60760"/>
<name>A0A5K7ZES8_9BACT</name>
<keyword evidence="4" id="KW-0378">Hydrolase</keyword>